<accession>A0A916A130</accession>
<proteinExistence type="predicted"/>
<evidence type="ECO:0000313" key="1">
    <source>
        <dbReference type="EMBL" id="CAB5394828.1"/>
    </source>
</evidence>
<comment type="caution">
    <text evidence="1">The sequence shown here is derived from an EMBL/GenBank/DDBJ whole genome shotgun (WGS) entry which is preliminary data.</text>
</comment>
<dbReference type="VEuPathDB" id="FungiDB:RhiirFUN_005741"/>
<name>A0A916A130_9GLOM</name>
<dbReference type="EMBL" id="CAGKOT010000092">
    <property type="protein sequence ID" value="CAB5394828.1"/>
    <property type="molecule type" value="Genomic_DNA"/>
</dbReference>
<evidence type="ECO:0000313" key="2">
    <source>
        <dbReference type="Proteomes" id="UP000684084"/>
    </source>
</evidence>
<sequence>MQTIIKNQNYHATKLKYYQNRNVKLIFRGISVVVCSNSEGLDSGRSIIEFGISNFAARKLYTPLQLSKLNDNYDNLLL</sequence>
<gene>
    <name evidence="1" type="ORF">CHRIB12_LOCUS23520</name>
</gene>
<dbReference type="AlphaFoldDB" id="A0A916A130"/>
<dbReference type="Proteomes" id="UP000684084">
    <property type="component" value="Unassembled WGS sequence"/>
</dbReference>
<reference evidence="1" key="1">
    <citation type="submission" date="2020-05" db="EMBL/GenBank/DDBJ databases">
        <authorList>
            <person name="Rincon C."/>
            <person name="Sanders R I."/>
            <person name="Robbins C."/>
            <person name="Chaturvedi A."/>
        </authorList>
    </citation>
    <scope>NUCLEOTIDE SEQUENCE</scope>
    <source>
        <strain evidence="1">CHB12</strain>
    </source>
</reference>
<organism evidence="1 2">
    <name type="scientific">Rhizophagus irregularis</name>
    <dbReference type="NCBI Taxonomy" id="588596"/>
    <lineage>
        <taxon>Eukaryota</taxon>
        <taxon>Fungi</taxon>
        <taxon>Fungi incertae sedis</taxon>
        <taxon>Mucoromycota</taxon>
        <taxon>Glomeromycotina</taxon>
        <taxon>Glomeromycetes</taxon>
        <taxon>Glomerales</taxon>
        <taxon>Glomeraceae</taxon>
        <taxon>Rhizophagus</taxon>
    </lineage>
</organism>
<protein>
    <submittedName>
        <fullName evidence="1">Uncharacterized protein</fullName>
    </submittedName>
</protein>
<dbReference type="OrthoDB" id="2311848at2759"/>